<reference evidence="1" key="1">
    <citation type="journal article" date="2014" name="Front. Microbiol.">
        <title>High frequency of phylogenetically diverse reductive dehalogenase-homologous genes in deep subseafloor sedimentary metagenomes.</title>
        <authorList>
            <person name="Kawai M."/>
            <person name="Futagami T."/>
            <person name="Toyoda A."/>
            <person name="Takaki Y."/>
            <person name="Nishi S."/>
            <person name="Hori S."/>
            <person name="Arai W."/>
            <person name="Tsubouchi T."/>
            <person name="Morono Y."/>
            <person name="Uchiyama I."/>
            <person name="Ito T."/>
            <person name="Fujiyama A."/>
            <person name="Inagaki F."/>
            <person name="Takami H."/>
        </authorList>
    </citation>
    <scope>NUCLEOTIDE SEQUENCE</scope>
    <source>
        <strain evidence="1">Expedition CK06-06</strain>
    </source>
</reference>
<organism evidence="1">
    <name type="scientific">marine sediment metagenome</name>
    <dbReference type="NCBI Taxonomy" id="412755"/>
    <lineage>
        <taxon>unclassified sequences</taxon>
        <taxon>metagenomes</taxon>
        <taxon>ecological metagenomes</taxon>
    </lineage>
</organism>
<feature type="non-terminal residue" evidence="1">
    <location>
        <position position="1"/>
    </location>
</feature>
<protein>
    <submittedName>
        <fullName evidence="1">Uncharacterized protein</fullName>
    </submittedName>
</protein>
<dbReference type="AlphaFoldDB" id="X1FVR9"/>
<accession>X1FVR9</accession>
<name>X1FVR9_9ZZZZ</name>
<sequence>LSSLSQKELLFYLFLVLVSDRYGLSFYSYDSICSLLQLTTGQYIEAREGLMEKELIAFDGSLFQVLDLPSKPIESKAPKEDPAAIAQLIRQSIKEVDYD</sequence>
<proteinExistence type="predicted"/>
<evidence type="ECO:0000313" key="1">
    <source>
        <dbReference type="EMBL" id="GAH33424.1"/>
    </source>
</evidence>
<gene>
    <name evidence="1" type="ORF">S03H2_19972</name>
</gene>
<dbReference type="EMBL" id="BARU01010481">
    <property type="protein sequence ID" value="GAH33424.1"/>
    <property type="molecule type" value="Genomic_DNA"/>
</dbReference>
<comment type="caution">
    <text evidence="1">The sequence shown here is derived from an EMBL/GenBank/DDBJ whole genome shotgun (WGS) entry which is preliminary data.</text>
</comment>